<dbReference type="Proteomes" id="UP000217005">
    <property type="component" value="Unassembled WGS sequence"/>
</dbReference>
<dbReference type="Proteomes" id="UP000216354">
    <property type="component" value="Unassembled WGS sequence"/>
</dbReference>
<dbReference type="GO" id="GO:0008168">
    <property type="term" value="F:methyltransferase activity"/>
    <property type="evidence" value="ECO:0007669"/>
    <property type="project" value="UniProtKB-KW"/>
</dbReference>
<keyword evidence="4 9" id="KW-0566">Pantothenate biosynthesis</keyword>
<dbReference type="NCBIfam" id="TIGR00222">
    <property type="entry name" value="panB"/>
    <property type="match status" value="1"/>
</dbReference>
<keyword evidence="9" id="KW-0963">Cytoplasm</keyword>
<feature type="binding site" evidence="9 12">
    <location>
        <position position="78"/>
    </location>
    <ligand>
        <name>Mg(2+)</name>
        <dbReference type="ChEBI" id="CHEBI:18420"/>
    </ligand>
</feature>
<evidence type="ECO:0000256" key="8">
    <source>
        <dbReference type="ARBA" id="ARBA00056497"/>
    </source>
</evidence>
<dbReference type="GO" id="GO:0003864">
    <property type="term" value="F:3-methyl-2-oxobutanoate hydroxymethyltransferase activity"/>
    <property type="evidence" value="ECO:0007669"/>
    <property type="project" value="UniProtKB-UniRule"/>
</dbReference>
<comment type="similarity">
    <text evidence="2 9">Belongs to the PanB family.</text>
</comment>
<accession>A0A261SU33</accession>
<feature type="binding site" evidence="9 11">
    <location>
        <begin position="78"/>
        <end position="79"/>
    </location>
    <ligand>
        <name>3-methyl-2-oxobutanoate</name>
        <dbReference type="ChEBI" id="CHEBI:11851"/>
    </ligand>
</feature>
<dbReference type="NCBIfam" id="NF001452">
    <property type="entry name" value="PRK00311.1"/>
    <property type="match status" value="1"/>
</dbReference>
<feature type="region of interest" description="Disordered" evidence="13">
    <location>
        <begin position="1"/>
        <end position="28"/>
    </location>
</feature>
<dbReference type="InterPro" id="IPR040442">
    <property type="entry name" value="Pyrv_kinase-like_dom_sf"/>
</dbReference>
<keyword evidence="5 9" id="KW-0808">Transferase</keyword>
<dbReference type="GO" id="GO:0005737">
    <property type="term" value="C:cytoplasm"/>
    <property type="evidence" value="ECO:0007669"/>
    <property type="project" value="UniProtKB-SubCell"/>
</dbReference>
<sequence>MRARGRGTSTIGREPASPLYSTRHTRETSVSIDPNLKRITTRQLRQWDPARPIVALTAYTAPMARLLDPHCDLLLVGDSLGMVVYGMDTTLPVTLDMMIAHGQAVMRGSRRACVAVDMPFGSYQEDPRQAYRNAARIMAETGASCVKLEGGVEMADTVRFLVERGIPVVGHIGLKPQSVHGHGGFRTVGRGDEARQVSDDARAIADAGAFCIVIEGTVEPLARELAQALPVPTIGIGASPACAGQILVTEDVLGLYAEFTPRFAKRYAEIGTAIDAAVAAYAADVRAGRFPGPEHCAPAKPAG</sequence>
<feature type="active site" description="Proton acceptor" evidence="9 10">
    <location>
        <position position="215"/>
    </location>
</feature>
<comment type="function">
    <text evidence="8 9">Catalyzes the reversible reaction in which hydroxymethyl group from 5,10-methylenetetrahydrofolate is transferred onto alpha-ketoisovalerate to form ketopantoate.</text>
</comment>
<evidence type="ECO:0000313" key="14">
    <source>
        <dbReference type="EMBL" id="OZI40601.1"/>
    </source>
</evidence>
<dbReference type="Pfam" id="PF02548">
    <property type="entry name" value="Pantoate_transf"/>
    <property type="match status" value="1"/>
</dbReference>
<feature type="binding site" evidence="9 12">
    <location>
        <position position="149"/>
    </location>
    <ligand>
        <name>Mg(2+)</name>
        <dbReference type="ChEBI" id="CHEBI:18420"/>
    </ligand>
</feature>
<keyword evidence="7 9" id="KW-0460">Magnesium</keyword>
<comment type="caution">
    <text evidence="14">The sequence shown here is derived from an EMBL/GenBank/DDBJ whole genome shotgun (WGS) entry which is preliminary data.</text>
</comment>
<comment type="cofactor">
    <cofactor evidence="9 12">
        <name>Mg(2+)</name>
        <dbReference type="ChEBI" id="CHEBI:18420"/>
    </cofactor>
    <text evidence="9 12">Binds 1 Mg(2+) ion per subunit.</text>
</comment>
<dbReference type="HAMAP" id="MF_00156">
    <property type="entry name" value="PanB"/>
    <property type="match status" value="1"/>
</dbReference>
<feature type="binding site" evidence="9 11">
    <location>
        <position position="147"/>
    </location>
    <ligand>
        <name>3-methyl-2-oxobutanoate</name>
        <dbReference type="ChEBI" id="CHEBI:11851"/>
    </ligand>
</feature>
<keyword evidence="16" id="KW-1185">Reference proteome</keyword>
<dbReference type="EMBL" id="NEVL01000001">
    <property type="protein sequence ID" value="OZI40601.1"/>
    <property type="molecule type" value="Genomic_DNA"/>
</dbReference>
<proteinExistence type="inferred from homology"/>
<dbReference type="GO" id="GO:0000287">
    <property type="term" value="F:magnesium ion binding"/>
    <property type="evidence" value="ECO:0007669"/>
    <property type="project" value="TreeGrafter"/>
</dbReference>
<evidence type="ECO:0000256" key="1">
    <source>
        <dbReference type="ARBA" id="ARBA00005033"/>
    </source>
</evidence>
<dbReference type="SUPFAM" id="SSF51621">
    <property type="entry name" value="Phosphoenolpyruvate/pyruvate domain"/>
    <property type="match status" value="1"/>
</dbReference>
<name>A0A261SU33_9BORD</name>
<comment type="subunit">
    <text evidence="3 9">Homodecamer; pentamer of dimers.</text>
</comment>
<dbReference type="InterPro" id="IPR015813">
    <property type="entry name" value="Pyrv/PenolPyrv_kinase-like_dom"/>
</dbReference>
<evidence type="ECO:0000256" key="3">
    <source>
        <dbReference type="ARBA" id="ARBA00011424"/>
    </source>
</evidence>
<dbReference type="FunFam" id="3.20.20.60:FF:000003">
    <property type="entry name" value="3-methyl-2-oxobutanoate hydroxymethyltransferase"/>
    <property type="match status" value="1"/>
</dbReference>
<protein>
    <recommendedName>
        <fullName evidence="9">3-methyl-2-oxobutanoate hydroxymethyltransferase</fullName>
        <ecNumber evidence="9">2.1.2.11</ecNumber>
    </recommendedName>
    <alternativeName>
        <fullName evidence="9">Ketopantoate hydroxymethyltransferase</fullName>
        <shortName evidence="9">KPHMT</shortName>
    </alternativeName>
</protein>
<dbReference type="UniPathway" id="UPA00028">
    <property type="reaction ID" value="UER00003"/>
</dbReference>
<evidence type="ECO:0000313" key="16">
    <source>
        <dbReference type="Proteomes" id="UP000216354"/>
    </source>
</evidence>
<comment type="subcellular location">
    <subcellularLocation>
        <location evidence="9">Cytoplasm</location>
    </subcellularLocation>
</comment>
<dbReference type="PANTHER" id="PTHR20881">
    <property type="entry name" value="3-METHYL-2-OXOBUTANOATE HYDROXYMETHYLTRANSFERASE"/>
    <property type="match status" value="1"/>
</dbReference>
<comment type="pathway">
    <text evidence="1 9">Cofactor biosynthesis; (R)-pantothenate biosynthesis; (R)-pantoate from 3-methyl-2-oxobutanoate: step 1/2.</text>
</comment>
<evidence type="ECO:0000313" key="17">
    <source>
        <dbReference type="Proteomes" id="UP000217005"/>
    </source>
</evidence>
<evidence type="ECO:0000256" key="5">
    <source>
        <dbReference type="ARBA" id="ARBA00022679"/>
    </source>
</evidence>
<dbReference type="Gene3D" id="3.20.20.60">
    <property type="entry name" value="Phosphoenolpyruvate-binding domains"/>
    <property type="match status" value="1"/>
</dbReference>
<dbReference type="GO" id="GO:0032259">
    <property type="term" value="P:methylation"/>
    <property type="evidence" value="ECO:0007669"/>
    <property type="project" value="UniProtKB-KW"/>
</dbReference>
<evidence type="ECO:0000256" key="6">
    <source>
        <dbReference type="ARBA" id="ARBA00022723"/>
    </source>
</evidence>
<dbReference type="AlphaFoldDB" id="A0A261SU33"/>
<dbReference type="InterPro" id="IPR003700">
    <property type="entry name" value="Pantoate_hydroxy_MeTrfase"/>
</dbReference>
<evidence type="ECO:0000256" key="4">
    <source>
        <dbReference type="ARBA" id="ARBA00022655"/>
    </source>
</evidence>
<organism evidence="14 17">
    <name type="scientific">Bordetella genomosp. 1</name>
    <dbReference type="NCBI Taxonomy" id="1395607"/>
    <lineage>
        <taxon>Bacteria</taxon>
        <taxon>Pseudomonadati</taxon>
        <taxon>Pseudomonadota</taxon>
        <taxon>Betaproteobacteria</taxon>
        <taxon>Burkholderiales</taxon>
        <taxon>Alcaligenaceae</taxon>
        <taxon>Bordetella</taxon>
    </lineage>
</organism>
<evidence type="ECO:0000256" key="2">
    <source>
        <dbReference type="ARBA" id="ARBA00008676"/>
    </source>
</evidence>
<evidence type="ECO:0000256" key="12">
    <source>
        <dbReference type="PIRSR" id="PIRSR000388-3"/>
    </source>
</evidence>
<reference evidence="15 16" key="1">
    <citation type="submission" date="2017-05" db="EMBL/GenBank/DDBJ databases">
        <title>Complete and WGS of Bordetella genogroups.</title>
        <authorList>
            <person name="Spilker T."/>
            <person name="Lipuma J."/>
        </authorList>
    </citation>
    <scope>NUCLEOTIDE SEQUENCE [LARGE SCALE GENOMIC DNA]</scope>
    <source>
        <strain evidence="15 16">AU9795</strain>
    </source>
</reference>
<reference evidence="14 17" key="2">
    <citation type="submission" date="2017-05" db="EMBL/GenBank/DDBJ databases">
        <title>Complete and WGS of Bordetella genogroups.</title>
        <authorList>
            <person name="Spilker T."/>
            <person name="LiPuma J."/>
        </authorList>
    </citation>
    <scope>NUCLEOTIDE SEQUENCE [LARGE SCALE GENOMIC DNA]</scope>
    <source>
        <strain evidence="14 17">AU17610</strain>
    </source>
</reference>
<keyword evidence="14" id="KW-0489">Methyltransferase</keyword>
<dbReference type="CDD" id="cd06557">
    <property type="entry name" value="KPHMT-like"/>
    <property type="match status" value="1"/>
</dbReference>
<dbReference type="GO" id="GO:0015940">
    <property type="term" value="P:pantothenate biosynthetic process"/>
    <property type="evidence" value="ECO:0007669"/>
    <property type="project" value="UniProtKB-UniRule"/>
</dbReference>
<dbReference type="EMBL" id="NEVR01000001">
    <property type="protein sequence ID" value="OZI68793.1"/>
    <property type="molecule type" value="Genomic_DNA"/>
</dbReference>
<evidence type="ECO:0000256" key="13">
    <source>
        <dbReference type="SAM" id="MobiDB-lite"/>
    </source>
</evidence>
<dbReference type="PIRSF" id="PIRSF000388">
    <property type="entry name" value="Pantoate_hydroxy_MeTrfase"/>
    <property type="match status" value="1"/>
</dbReference>
<dbReference type="EC" id="2.1.2.11" evidence="9"/>
<gene>
    <name evidence="9 14" type="primary">panB</name>
    <name evidence="15" type="ORF">CAL27_04880</name>
    <name evidence="14" type="ORF">CEG14_02240</name>
</gene>
<feature type="binding site" evidence="9 11">
    <location>
        <position position="117"/>
    </location>
    <ligand>
        <name>3-methyl-2-oxobutanoate</name>
        <dbReference type="ChEBI" id="CHEBI:11851"/>
    </ligand>
</feature>
<evidence type="ECO:0000313" key="15">
    <source>
        <dbReference type="EMBL" id="OZI68793.1"/>
    </source>
</evidence>
<evidence type="ECO:0000256" key="7">
    <source>
        <dbReference type="ARBA" id="ARBA00022842"/>
    </source>
</evidence>
<feature type="binding site" evidence="9 12">
    <location>
        <position position="117"/>
    </location>
    <ligand>
        <name>Mg(2+)</name>
        <dbReference type="ChEBI" id="CHEBI:18420"/>
    </ligand>
</feature>
<evidence type="ECO:0000256" key="11">
    <source>
        <dbReference type="PIRSR" id="PIRSR000388-2"/>
    </source>
</evidence>
<dbReference type="PANTHER" id="PTHR20881:SF0">
    <property type="entry name" value="3-METHYL-2-OXOBUTANOATE HYDROXYMETHYLTRANSFERASE"/>
    <property type="match status" value="1"/>
</dbReference>
<evidence type="ECO:0000256" key="10">
    <source>
        <dbReference type="PIRSR" id="PIRSR000388-1"/>
    </source>
</evidence>
<keyword evidence="6 9" id="KW-0479">Metal-binding</keyword>
<dbReference type="OrthoDB" id="9781789at2"/>
<comment type="catalytic activity">
    <reaction evidence="9">
        <text>(6R)-5,10-methylene-5,6,7,8-tetrahydrofolate + 3-methyl-2-oxobutanoate + H2O = 2-dehydropantoate + (6S)-5,6,7,8-tetrahydrofolate</text>
        <dbReference type="Rhea" id="RHEA:11824"/>
        <dbReference type="ChEBI" id="CHEBI:11561"/>
        <dbReference type="ChEBI" id="CHEBI:11851"/>
        <dbReference type="ChEBI" id="CHEBI:15377"/>
        <dbReference type="ChEBI" id="CHEBI:15636"/>
        <dbReference type="ChEBI" id="CHEBI:57453"/>
        <dbReference type="EC" id="2.1.2.11"/>
    </reaction>
</comment>
<evidence type="ECO:0000256" key="9">
    <source>
        <dbReference type="HAMAP-Rule" id="MF_00156"/>
    </source>
</evidence>